<accession>A0ACB6R113</accession>
<keyword evidence="2" id="KW-1185">Reference proteome</keyword>
<comment type="caution">
    <text evidence="1">The sequence shown here is derived from an EMBL/GenBank/DDBJ whole genome shotgun (WGS) entry which is preliminary data.</text>
</comment>
<dbReference type="EMBL" id="MU003501">
    <property type="protein sequence ID" value="KAF2472785.1"/>
    <property type="molecule type" value="Genomic_DNA"/>
</dbReference>
<sequence>MGFGKKRVDHNVEEVGEEATPHVRWTLGILSDPLVDEVPGSIRLLSDEHDHHEPLGLHHEDQAQRASVFPSPYHPQILEKVVDAEKRTKDGTIVLSPQPESTPNDPLNWSSARRNTDLLALGLFCMLGGGMTPILAAGFNDVAKTFDVTVPKVALTTGLFMMGMGVGGAIVTPTAILYGKRPIYLFCCLLLIGTSIWCAASQSYGSLLVARIVQGIAVSPVEVLPSATIVEIFFLHERAGRIGIYEFLYLGGKNLIPLVAAAIVMSKGWRWIFWIVALVGGLCFVLIFFLVPESFWDRTPRRNKTVKATMAGAIRRLSAASGSQKESVGVIAPDIIRPVEDETEGETAGSRPPSSGDDIEDQIAATKSADEKAPEVIEEKQHYLPHINFHITNHAHHRHFHIHHHSKSSQPHEPHIDYTDYYREHAPRTYISSLKIWNGRLSQIPWWRIFLRPFMLFTYPAILWSAAVYALSIGWLIVISESVSLIYRNKETYNFNSLQTGLIYISPFIGSILGTIGGGEVSDVIIKFMAKRNNGIYEPEFRLVMAAPVAITTVLGLMGFGWSAQVHDAWIVPTAFFGIISFGCALGASTAVTFCVDSYRQYAGEGLVTLNFSKNIFHGLVFSFFVGNWIESDGPKKVYLIIGGIHLAFLIFTIPMYVFGKRARMNTVRRNWLEKF</sequence>
<name>A0ACB6R113_9PLEO</name>
<reference evidence="1" key="1">
    <citation type="journal article" date="2020" name="Stud. Mycol.">
        <title>101 Dothideomycetes genomes: a test case for predicting lifestyles and emergence of pathogens.</title>
        <authorList>
            <person name="Haridas S."/>
            <person name="Albert R."/>
            <person name="Binder M."/>
            <person name="Bloem J."/>
            <person name="Labutti K."/>
            <person name="Salamov A."/>
            <person name="Andreopoulos B."/>
            <person name="Baker S."/>
            <person name="Barry K."/>
            <person name="Bills G."/>
            <person name="Bluhm B."/>
            <person name="Cannon C."/>
            <person name="Castanera R."/>
            <person name="Culley D."/>
            <person name="Daum C."/>
            <person name="Ezra D."/>
            <person name="Gonzalez J."/>
            <person name="Henrissat B."/>
            <person name="Kuo A."/>
            <person name="Liang C."/>
            <person name="Lipzen A."/>
            <person name="Lutzoni F."/>
            <person name="Magnuson J."/>
            <person name="Mondo S."/>
            <person name="Nolan M."/>
            <person name="Ohm R."/>
            <person name="Pangilinan J."/>
            <person name="Park H.-J."/>
            <person name="Ramirez L."/>
            <person name="Alfaro M."/>
            <person name="Sun H."/>
            <person name="Tritt A."/>
            <person name="Yoshinaga Y."/>
            <person name="Zwiers L.-H."/>
            <person name="Turgeon B."/>
            <person name="Goodwin S."/>
            <person name="Spatafora J."/>
            <person name="Crous P."/>
            <person name="Grigoriev I."/>
        </authorList>
    </citation>
    <scope>NUCLEOTIDE SEQUENCE</scope>
    <source>
        <strain evidence="1">ATCC 200398</strain>
    </source>
</reference>
<dbReference type="Proteomes" id="UP000799755">
    <property type="component" value="Unassembled WGS sequence"/>
</dbReference>
<evidence type="ECO:0000313" key="1">
    <source>
        <dbReference type="EMBL" id="KAF2472785.1"/>
    </source>
</evidence>
<protein>
    <submittedName>
        <fullName evidence="1">MFS general substrate transporter</fullName>
    </submittedName>
</protein>
<evidence type="ECO:0000313" key="2">
    <source>
        <dbReference type="Proteomes" id="UP000799755"/>
    </source>
</evidence>
<organism evidence="1 2">
    <name type="scientific">Lindgomyces ingoldianus</name>
    <dbReference type="NCBI Taxonomy" id="673940"/>
    <lineage>
        <taxon>Eukaryota</taxon>
        <taxon>Fungi</taxon>
        <taxon>Dikarya</taxon>
        <taxon>Ascomycota</taxon>
        <taxon>Pezizomycotina</taxon>
        <taxon>Dothideomycetes</taxon>
        <taxon>Pleosporomycetidae</taxon>
        <taxon>Pleosporales</taxon>
        <taxon>Lindgomycetaceae</taxon>
        <taxon>Lindgomyces</taxon>
    </lineage>
</organism>
<gene>
    <name evidence="1" type="ORF">BDR25DRAFT_365961</name>
</gene>
<proteinExistence type="predicted"/>